<dbReference type="EMBL" id="JAMZIH010003525">
    <property type="protein sequence ID" value="KAJ1676770.1"/>
    <property type="molecule type" value="Genomic_DNA"/>
</dbReference>
<dbReference type="Proteomes" id="UP001145114">
    <property type="component" value="Unassembled WGS sequence"/>
</dbReference>
<evidence type="ECO:0000313" key="1">
    <source>
        <dbReference type="EMBL" id="KAJ1676770.1"/>
    </source>
</evidence>
<comment type="caution">
    <text evidence="1">The sequence shown here is derived from an EMBL/GenBank/DDBJ whole genome shotgun (WGS) entry which is preliminary data.</text>
</comment>
<reference evidence="1" key="1">
    <citation type="submission" date="2022-06" db="EMBL/GenBank/DDBJ databases">
        <title>Phylogenomic reconstructions and comparative analyses of Kickxellomycotina fungi.</title>
        <authorList>
            <person name="Reynolds N.K."/>
            <person name="Stajich J.E."/>
            <person name="Barry K."/>
            <person name="Grigoriev I.V."/>
            <person name="Crous P."/>
            <person name="Smith M.E."/>
        </authorList>
    </citation>
    <scope>NUCLEOTIDE SEQUENCE</scope>
    <source>
        <strain evidence="1">RSA 2271</strain>
    </source>
</reference>
<protein>
    <submittedName>
        <fullName evidence="1">Uncharacterized protein</fullName>
    </submittedName>
</protein>
<gene>
    <name evidence="1" type="ORF">EV182_007534</name>
</gene>
<accession>A0ACC1HL88</accession>
<proteinExistence type="predicted"/>
<keyword evidence="2" id="KW-1185">Reference proteome</keyword>
<organism evidence="1 2">
    <name type="scientific">Spiromyces aspiralis</name>
    <dbReference type="NCBI Taxonomy" id="68401"/>
    <lineage>
        <taxon>Eukaryota</taxon>
        <taxon>Fungi</taxon>
        <taxon>Fungi incertae sedis</taxon>
        <taxon>Zoopagomycota</taxon>
        <taxon>Kickxellomycotina</taxon>
        <taxon>Kickxellomycetes</taxon>
        <taxon>Kickxellales</taxon>
        <taxon>Kickxellaceae</taxon>
        <taxon>Spiromyces</taxon>
    </lineage>
</organism>
<feature type="non-terminal residue" evidence="1">
    <location>
        <position position="1"/>
    </location>
</feature>
<feature type="non-terminal residue" evidence="1">
    <location>
        <position position="144"/>
    </location>
</feature>
<name>A0ACC1HL88_9FUNG</name>
<evidence type="ECO:0000313" key="2">
    <source>
        <dbReference type="Proteomes" id="UP001145114"/>
    </source>
</evidence>
<sequence length="144" mass="16322">GTTPGDLLRPNFACQGLKLFKALHYTFESSDALLPFAHLPELETLMISYCHTKLESLQSVLRSDSPSGTPLKTFPRLENLVISRKSQPEYNSYAKAYEDSGEYERLAPLLALFPALRRCTVDIHFAETARALYKEFPNVEFNFS</sequence>